<dbReference type="Proteomes" id="UP000032141">
    <property type="component" value="Unassembled WGS sequence"/>
</dbReference>
<dbReference type="EnsemblPlants" id="Bo28183s010.1">
    <property type="protein sequence ID" value="Bo28183s010.1"/>
    <property type="gene ID" value="Bo28183s010"/>
</dbReference>
<protein>
    <submittedName>
        <fullName evidence="2">Uncharacterized protein</fullName>
    </submittedName>
</protein>
<proteinExistence type="predicted"/>
<reference evidence="2" key="1">
    <citation type="journal article" date="2014" name="Genome Biol.">
        <title>Transcriptome and methylome profiling reveals relics of genome dominance in the mesopolyploid Brassica oleracea.</title>
        <authorList>
            <person name="Parkin I.A."/>
            <person name="Koh C."/>
            <person name="Tang H."/>
            <person name="Robinson S.J."/>
            <person name="Kagale S."/>
            <person name="Clarke W.E."/>
            <person name="Town C.D."/>
            <person name="Nixon J."/>
            <person name="Krishnakumar V."/>
            <person name="Bidwell S.L."/>
            <person name="Denoeud F."/>
            <person name="Belcram H."/>
            <person name="Links M.G."/>
            <person name="Just J."/>
            <person name="Clarke C."/>
            <person name="Bender T."/>
            <person name="Huebert T."/>
            <person name="Mason A.S."/>
            <person name="Pires J.C."/>
            <person name="Barker G."/>
            <person name="Moore J."/>
            <person name="Walley P.G."/>
            <person name="Manoli S."/>
            <person name="Batley J."/>
            <person name="Edwards D."/>
            <person name="Nelson M.N."/>
            <person name="Wang X."/>
            <person name="Paterson A.H."/>
            <person name="King G."/>
            <person name="Bancroft I."/>
            <person name="Chalhoub B."/>
            <person name="Sharpe A.G."/>
        </authorList>
    </citation>
    <scope>NUCLEOTIDE SEQUENCE [LARGE SCALE GENOMIC DNA]</scope>
    <source>
        <strain evidence="2">cv. TO1000</strain>
    </source>
</reference>
<reference evidence="2" key="2">
    <citation type="submission" date="2015-06" db="UniProtKB">
        <authorList>
            <consortium name="EnsemblPlants"/>
        </authorList>
    </citation>
    <scope>IDENTIFICATION</scope>
</reference>
<feature type="compositionally biased region" description="Low complexity" evidence="1">
    <location>
        <begin position="63"/>
        <end position="79"/>
    </location>
</feature>
<feature type="region of interest" description="Disordered" evidence="1">
    <location>
        <begin position="51"/>
        <end position="79"/>
    </location>
</feature>
<evidence type="ECO:0000313" key="2">
    <source>
        <dbReference type="EnsemblPlants" id="Bo28183s010.1"/>
    </source>
</evidence>
<organism evidence="2 3">
    <name type="scientific">Brassica oleracea var. oleracea</name>
    <dbReference type="NCBI Taxonomy" id="109376"/>
    <lineage>
        <taxon>Eukaryota</taxon>
        <taxon>Viridiplantae</taxon>
        <taxon>Streptophyta</taxon>
        <taxon>Embryophyta</taxon>
        <taxon>Tracheophyta</taxon>
        <taxon>Spermatophyta</taxon>
        <taxon>Magnoliopsida</taxon>
        <taxon>eudicotyledons</taxon>
        <taxon>Gunneridae</taxon>
        <taxon>Pentapetalae</taxon>
        <taxon>rosids</taxon>
        <taxon>malvids</taxon>
        <taxon>Brassicales</taxon>
        <taxon>Brassicaceae</taxon>
        <taxon>Brassiceae</taxon>
        <taxon>Brassica</taxon>
    </lineage>
</organism>
<dbReference type="HOGENOM" id="CLU_2612987_0_0_1"/>
<name>A0A0D3AH73_BRAOL</name>
<dbReference type="eggNOG" id="KOG0017">
    <property type="taxonomic scope" value="Eukaryota"/>
</dbReference>
<evidence type="ECO:0000313" key="3">
    <source>
        <dbReference type="Proteomes" id="UP000032141"/>
    </source>
</evidence>
<dbReference type="AlphaFoldDB" id="A0A0D3AH73"/>
<keyword evidence="3" id="KW-1185">Reference proteome</keyword>
<sequence length="79" mass="8841">DQIDLILDGLPEDYKTVVDQIEGRDAPPTITELHEKLLNHEAKLLAAPDTVSSPVPATANMAQQRGNNNNYNNRQRYNN</sequence>
<dbReference type="Gramene" id="Bo28183s010.1">
    <property type="protein sequence ID" value="Bo28183s010.1"/>
    <property type="gene ID" value="Bo28183s010"/>
</dbReference>
<accession>A0A0D3AH73</accession>
<evidence type="ECO:0000256" key="1">
    <source>
        <dbReference type="SAM" id="MobiDB-lite"/>
    </source>
</evidence>